<comment type="subcellular location">
    <subcellularLocation>
        <location evidence="4 14">Cytoplasm</location>
    </subcellularLocation>
</comment>
<comment type="similarity">
    <text evidence="5 14 16">Belongs to the RNase HII family.</text>
</comment>
<dbReference type="GO" id="GO:0006298">
    <property type="term" value="P:mismatch repair"/>
    <property type="evidence" value="ECO:0007669"/>
    <property type="project" value="TreeGrafter"/>
</dbReference>
<dbReference type="InterPro" id="IPR001352">
    <property type="entry name" value="RNase_HII/HIII"/>
</dbReference>
<evidence type="ECO:0000256" key="15">
    <source>
        <dbReference type="PROSITE-ProRule" id="PRU01319"/>
    </source>
</evidence>
<dbReference type="HAMAP" id="MF_00052_B">
    <property type="entry name" value="RNase_HII_B"/>
    <property type="match status" value="1"/>
</dbReference>
<feature type="domain" description="RNase H type-2" evidence="17">
    <location>
        <begin position="11"/>
        <end position="198"/>
    </location>
</feature>
<evidence type="ECO:0000313" key="18">
    <source>
        <dbReference type="EMBL" id="RBP64528.1"/>
    </source>
</evidence>
<name>A0A366I7D8_9GAMM</name>
<comment type="cofactor">
    <cofactor evidence="2">
        <name>Mg(2+)</name>
        <dbReference type="ChEBI" id="CHEBI:18420"/>
    </cofactor>
</comment>
<dbReference type="GO" id="GO:0004523">
    <property type="term" value="F:RNA-DNA hybrid ribonuclease activity"/>
    <property type="evidence" value="ECO:0007669"/>
    <property type="project" value="UniProtKB-UniRule"/>
</dbReference>
<dbReference type="AlphaFoldDB" id="A0A366I7D8"/>
<keyword evidence="19" id="KW-1185">Reference proteome</keyword>
<sequence>MNEVFLYPQAHCIAGVDEVGRGPLVGAVVTAAVILDPTRPIIGLADSKQLSEKRRLALYDEIKEKALSWSLGRAEPEEIDQLNILHATMLAMQRAVAGLTITPDFVLIDGNRCPALPMPAQAVVKGDSRVAEISAASIMAKVTRDREMVALDKLFPAYGFAQHKGYPTAFHLEKLALFGATAFHRRSFAPVKRVLGLA</sequence>
<dbReference type="GO" id="GO:0043137">
    <property type="term" value="P:DNA replication, removal of RNA primer"/>
    <property type="evidence" value="ECO:0007669"/>
    <property type="project" value="TreeGrafter"/>
</dbReference>
<evidence type="ECO:0000256" key="7">
    <source>
        <dbReference type="ARBA" id="ARBA00019179"/>
    </source>
</evidence>
<evidence type="ECO:0000256" key="2">
    <source>
        <dbReference type="ARBA" id="ARBA00001946"/>
    </source>
</evidence>
<evidence type="ECO:0000256" key="13">
    <source>
        <dbReference type="ARBA" id="ARBA00023211"/>
    </source>
</evidence>
<organism evidence="18 19">
    <name type="scientific">Brenneria salicis ATCC 15712 = DSM 30166</name>
    <dbReference type="NCBI Taxonomy" id="714314"/>
    <lineage>
        <taxon>Bacteria</taxon>
        <taxon>Pseudomonadati</taxon>
        <taxon>Pseudomonadota</taxon>
        <taxon>Gammaproteobacteria</taxon>
        <taxon>Enterobacterales</taxon>
        <taxon>Pectobacteriaceae</taxon>
        <taxon>Brenneria</taxon>
    </lineage>
</organism>
<dbReference type="Proteomes" id="UP000253046">
    <property type="component" value="Unassembled WGS sequence"/>
</dbReference>
<keyword evidence="9 14" id="KW-0540">Nuclease</keyword>
<dbReference type="RefSeq" id="WP_113865529.1">
    <property type="nucleotide sequence ID" value="NZ_AGJP01000001.1"/>
</dbReference>
<dbReference type="SUPFAM" id="SSF53098">
    <property type="entry name" value="Ribonuclease H-like"/>
    <property type="match status" value="1"/>
</dbReference>
<keyword evidence="10 14" id="KW-0479">Metal-binding</keyword>
<keyword evidence="8 14" id="KW-0963">Cytoplasm</keyword>
<dbReference type="FunFam" id="3.30.420.10:FF:000006">
    <property type="entry name" value="Ribonuclease HII"/>
    <property type="match status" value="1"/>
</dbReference>
<reference evidence="18 19" key="1">
    <citation type="submission" date="2018-06" db="EMBL/GenBank/DDBJ databases">
        <title>Genomic Encyclopedia of Type Strains, Phase IV (KMG-IV): sequencing the most valuable type-strain genomes for metagenomic binning, comparative biology and taxonomic classification.</title>
        <authorList>
            <person name="Goeker M."/>
        </authorList>
    </citation>
    <scope>NUCLEOTIDE SEQUENCE [LARGE SCALE GENOMIC DNA]</scope>
    <source>
        <strain evidence="18 19">DSM 30166</strain>
    </source>
</reference>
<dbReference type="Gene3D" id="3.30.420.10">
    <property type="entry name" value="Ribonuclease H-like superfamily/Ribonuclease H"/>
    <property type="match status" value="1"/>
</dbReference>
<dbReference type="OrthoDB" id="9803420at2"/>
<evidence type="ECO:0000256" key="12">
    <source>
        <dbReference type="ARBA" id="ARBA00022801"/>
    </source>
</evidence>
<dbReference type="InterPro" id="IPR036397">
    <property type="entry name" value="RNaseH_sf"/>
</dbReference>
<dbReference type="CDD" id="cd07182">
    <property type="entry name" value="RNase_HII_bacteria_HII_like"/>
    <property type="match status" value="1"/>
</dbReference>
<dbReference type="Pfam" id="PF01351">
    <property type="entry name" value="RNase_HII"/>
    <property type="match status" value="1"/>
</dbReference>
<accession>A0A366I7D8</accession>
<evidence type="ECO:0000256" key="16">
    <source>
        <dbReference type="RuleBase" id="RU003515"/>
    </source>
</evidence>
<dbReference type="GO" id="GO:0032299">
    <property type="term" value="C:ribonuclease H2 complex"/>
    <property type="evidence" value="ECO:0007669"/>
    <property type="project" value="TreeGrafter"/>
</dbReference>
<dbReference type="GO" id="GO:0030145">
    <property type="term" value="F:manganese ion binding"/>
    <property type="evidence" value="ECO:0007669"/>
    <property type="project" value="UniProtKB-UniRule"/>
</dbReference>
<dbReference type="NCBIfam" id="NF000596">
    <property type="entry name" value="PRK00015.1-4"/>
    <property type="match status" value="1"/>
</dbReference>
<protein>
    <recommendedName>
        <fullName evidence="7 14">Ribonuclease HII</fullName>
        <shortName evidence="14">RNase HII</shortName>
        <ecNumber evidence="6 14">3.1.26.4</ecNumber>
    </recommendedName>
</protein>
<dbReference type="GO" id="GO:0003723">
    <property type="term" value="F:RNA binding"/>
    <property type="evidence" value="ECO:0007669"/>
    <property type="project" value="UniProtKB-UniRule"/>
</dbReference>
<keyword evidence="12 14" id="KW-0378">Hydrolase</keyword>
<gene>
    <name evidence="14" type="primary">rnhB</name>
    <name evidence="18" type="ORF">DES54_10712</name>
</gene>
<feature type="binding site" evidence="14 15">
    <location>
        <position position="18"/>
    </location>
    <ligand>
        <name>a divalent metal cation</name>
        <dbReference type="ChEBI" id="CHEBI:60240"/>
    </ligand>
</feature>
<dbReference type="InterPro" id="IPR024567">
    <property type="entry name" value="RNase_HII/HIII_dom"/>
</dbReference>
<proteinExistence type="inferred from homology"/>
<evidence type="ECO:0000256" key="8">
    <source>
        <dbReference type="ARBA" id="ARBA00022490"/>
    </source>
</evidence>
<evidence type="ECO:0000256" key="14">
    <source>
        <dbReference type="HAMAP-Rule" id="MF_00052"/>
    </source>
</evidence>
<dbReference type="PANTHER" id="PTHR10954">
    <property type="entry name" value="RIBONUCLEASE H2 SUBUNIT A"/>
    <property type="match status" value="1"/>
</dbReference>
<evidence type="ECO:0000256" key="9">
    <source>
        <dbReference type="ARBA" id="ARBA00022722"/>
    </source>
</evidence>
<keyword evidence="13 14" id="KW-0464">Manganese</keyword>
<comment type="caution">
    <text evidence="18">The sequence shown here is derived from an EMBL/GenBank/DDBJ whole genome shotgun (WGS) entry which is preliminary data.</text>
</comment>
<evidence type="ECO:0000259" key="17">
    <source>
        <dbReference type="PROSITE" id="PS51975"/>
    </source>
</evidence>
<dbReference type="NCBIfam" id="NF000595">
    <property type="entry name" value="PRK00015.1-3"/>
    <property type="match status" value="1"/>
</dbReference>
<dbReference type="InterPro" id="IPR012337">
    <property type="entry name" value="RNaseH-like_sf"/>
</dbReference>
<dbReference type="NCBIfam" id="NF000594">
    <property type="entry name" value="PRK00015.1-1"/>
    <property type="match status" value="1"/>
</dbReference>
<dbReference type="InterPro" id="IPR022898">
    <property type="entry name" value="RNase_HII"/>
</dbReference>
<evidence type="ECO:0000256" key="4">
    <source>
        <dbReference type="ARBA" id="ARBA00004496"/>
    </source>
</evidence>
<feature type="binding site" evidence="14 15">
    <location>
        <position position="109"/>
    </location>
    <ligand>
        <name>a divalent metal cation</name>
        <dbReference type="ChEBI" id="CHEBI:60240"/>
    </ligand>
</feature>
<dbReference type="PANTHER" id="PTHR10954:SF18">
    <property type="entry name" value="RIBONUCLEASE HII"/>
    <property type="match status" value="1"/>
</dbReference>
<evidence type="ECO:0000256" key="11">
    <source>
        <dbReference type="ARBA" id="ARBA00022759"/>
    </source>
</evidence>
<evidence type="ECO:0000256" key="10">
    <source>
        <dbReference type="ARBA" id="ARBA00022723"/>
    </source>
</evidence>
<evidence type="ECO:0000256" key="3">
    <source>
        <dbReference type="ARBA" id="ARBA00004065"/>
    </source>
</evidence>
<dbReference type="PROSITE" id="PS51975">
    <property type="entry name" value="RNASE_H_2"/>
    <property type="match status" value="1"/>
</dbReference>
<keyword evidence="11 14" id="KW-0255">Endonuclease</keyword>
<comment type="function">
    <text evidence="3 14 16">Endonuclease that specifically degrades the RNA of RNA-DNA hybrids.</text>
</comment>
<evidence type="ECO:0000256" key="1">
    <source>
        <dbReference type="ARBA" id="ARBA00000077"/>
    </source>
</evidence>
<evidence type="ECO:0000313" key="19">
    <source>
        <dbReference type="Proteomes" id="UP000253046"/>
    </source>
</evidence>
<dbReference type="EMBL" id="QNRY01000007">
    <property type="protein sequence ID" value="RBP64528.1"/>
    <property type="molecule type" value="Genomic_DNA"/>
</dbReference>
<evidence type="ECO:0000256" key="6">
    <source>
        <dbReference type="ARBA" id="ARBA00012180"/>
    </source>
</evidence>
<comment type="cofactor">
    <cofactor evidence="14 15">
        <name>Mn(2+)</name>
        <dbReference type="ChEBI" id="CHEBI:29035"/>
    </cofactor>
    <cofactor evidence="14 15">
        <name>Mg(2+)</name>
        <dbReference type="ChEBI" id="CHEBI:18420"/>
    </cofactor>
    <text evidence="14 15">Manganese or magnesium. Binds 1 divalent metal ion per monomer in the absence of substrate. May bind a second metal ion after substrate binding.</text>
</comment>
<dbReference type="GO" id="GO:0005737">
    <property type="term" value="C:cytoplasm"/>
    <property type="evidence" value="ECO:0007669"/>
    <property type="project" value="UniProtKB-SubCell"/>
</dbReference>
<feature type="binding site" evidence="14 15">
    <location>
        <position position="17"/>
    </location>
    <ligand>
        <name>a divalent metal cation</name>
        <dbReference type="ChEBI" id="CHEBI:60240"/>
    </ligand>
</feature>
<dbReference type="EC" id="3.1.26.4" evidence="6 14"/>
<evidence type="ECO:0000256" key="5">
    <source>
        <dbReference type="ARBA" id="ARBA00007383"/>
    </source>
</evidence>
<comment type="catalytic activity">
    <reaction evidence="1 14 15 16">
        <text>Endonucleolytic cleavage to 5'-phosphomonoester.</text>
        <dbReference type="EC" id="3.1.26.4"/>
    </reaction>
</comment>